<feature type="region of interest" description="Disordered" evidence="7">
    <location>
        <begin position="179"/>
        <end position="213"/>
    </location>
</feature>
<comment type="caution">
    <text evidence="10">The sequence shown here is derived from an EMBL/GenBank/DDBJ whole genome shotgun (WGS) entry which is preliminary data.</text>
</comment>
<dbReference type="InterPro" id="IPR005828">
    <property type="entry name" value="MFS_sugar_transport-like"/>
</dbReference>
<evidence type="ECO:0000256" key="8">
    <source>
        <dbReference type="SAM" id="Phobius"/>
    </source>
</evidence>
<organism evidence="10 11">
    <name type="scientific">Thamnidium elegans</name>
    <dbReference type="NCBI Taxonomy" id="101142"/>
    <lineage>
        <taxon>Eukaryota</taxon>
        <taxon>Fungi</taxon>
        <taxon>Fungi incertae sedis</taxon>
        <taxon>Mucoromycota</taxon>
        <taxon>Mucoromycotina</taxon>
        <taxon>Mucoromycetes</taxon>
        <taxon>Mucorales</taxon>
        <taxon>Mucorineae</taxon>
        <taxon>Mucoraceae</taxon>
        <taxon>Thamnidium</taxon>
    </lineage>
</organism>
<keyword evidence="3" id="KW-0813">Transport</keyword>
<dbReference type="PANTHER" id="PTHR23503:SF8">
    <property type="entry name" value="FACILITATED GLUCOSE TRANSPORTER PROTEIN 1"/>
    <property type="match status" value="1"/>
</dbReference>
<evidence type="ECO:0000256" key="1">
    <source>
        <dbReference type="ARBA" id="ARBA00004141"/>
    </source>
</evidence>
<feature type="transmembrane region" description="Helical" evidence="8">
    <location>
        <begin position="757"/>
        <end position="777"/>
    </location>
</feature>
<accession>A0A8H7W284</accession>
<feature type="transmembrane region" description="Helical" evidence="8">
    <location>
        <begin position="820"/>
        <end position="839"/>
    </location>
</feature>
<dbReference type="EMBL" id="JAEPRE010000026">
    <property type="protein sequence ID" value="KAG2235839.1"/>
    <property type="molecule type" value="Genomic_DNA"/>
</dbReference>
<dbReference type="Gene3D" id="1.20.1250.20">
    <property type="entry name" value="MFS general substrate transporter like domains"/>
    <property type="match status" value="1"/>
</dbReference>
<feature type="transmembrane region" description="Helical" evidence="8">
    <location>
        <begin position="536"/>
        <end position="557"/>
    </location>
</feature>
<dbReference type="InterPro" id="IPR020846">
    <property type="entry name" value="MFS_dom"/>
</dbReference>
<keyword evidence="11" id="KW-1185">Reference proteome</keyword>
<dbReference type="InterPro" id="IPR005829">
    <property type="entry name" value="Sugar_transporter_CS"/>
</dbReference>
<evidence type="ECO:0000313" key="10">
    <source>
        <dbReference type="EMBL" id="KAG2235839.1"/>
    </source>
</evidence>
<dbReference type="AlphaFoldDB" id="A0A8H7W284"/>
<feature type="transmembrane region" description="Helical" evidence="8">
    <location>
        <begin position="510"/>
        <end position="530"/>
    </location>
</feature>
<feature type="transmembrane region" description="Helical" evidence="8">
    <location>
        <begin position="789"/>
        <end position="808"/>
    </location>
</feature>
<dbReference type="InterPro" id="IPR036259">
    <property type="entry name" value="MFS_trans_sf"/>
</dbReference>
<evidence type="ECO:0000256" key="2">
    <source>
        <dbReference type="ARBA" id="ARBA00010992"/>
    </source>
</evidence>
<sequence length="902" mass="99373">MASKDVLDQIRDLQSFIDDFVADAGSPTSVSPPSTPQEKTELILPAPVTKYTVFHKPDDVQVHKPDEVQEHKPDEIHDIEPKKTVEEKTAKEEPEEKTLLEQPLSMLSYDLNLSADFSSLLTQFNEIKVSPVEVKLPQPQNIYSDDDKEKIQLDPITIDNYTTGTPKFSDSFFLNEHIPSSGVSTKSQSRRTSISSKKSQRSARSARRQNEKKLQYKQQQQQLQQQQPQKYVERSYDEMMRIPDIYERLAFYEKTLDLCLKAESPIASWHTSNKEKGKPQPMLEGYVPPVRSLSPEVPLSENGFGNMSSTLSGSISMFLKKAGGSHSVPKKPDPKSLLVSSSNYSTPYVSNNYHTGSGLFGKSMSRLNLSRSTQVPRYDHQLQPINTPAATRSIQGEFTSRSSELNYMINILPQVDISILQRALDEAKGDPMVAISIAGAFQYGYHNGELNTPQAVISKCTNPTLTLNGLPPCIPMPDSQYSLVVSAVTAGGLIGALSASYFNDHFGRRLTLFGTNGLLGLGSLVTTLAASPQTMMMGRFLSGLGCGVVTVVVPAYLSECVPKSSRGFFGALNQVAIVVGIMVAQIVSLSWSTIELWRYILAVGVVLAVTQSCLLPFCVDSPRYLASLPGGFNRAKESLLRLRGTSVNEVENEVTKWRREWSNNSHGADEHAVVRQTNVNIWNFLRLQQYRKPLFIVTLLQLAQQLSGINAVIFFSTSIMSSVFPESSGLITVFISIVNLIMTILSATLMDKVGRRLLFLWSSSLMTITGLLLGWSIEGGHDRTSAVAIIGFVAAFAIGLGPIPFLMIPELVETQAVSSACSIGLSVNMISNFAVSTGFLMLRNVIGNGQVFYLFGSSLLLLTIIAFFILPETKGRSSEDVIRSGYSIYPCSYEAIHDIEQD</sequence>
<feature type="transmembrane region" description="Helical" evidence="8">
    <location>
        <begin position="851"/>
        <end position="870"/>
    </location>
</feature>
<feature type="compositionally biased region" description="Basic residues" evidence="7">
    <location>
        <begin position="198"/>
        <end position="207"/>
    </location>
</feature>
<evidence type="ECO:0000256" key="3">
    <source>
        <dbReference type="ARBA" id="ARBA00022448"/>
    </source>
</evidence>
<feature type="domain" description="Major facilitator superfamily (MFS) profile" evidence="9">
    <location>
        <begin position="432"/>
        <end position="874"/>
    </location>
</feature>
<gene>
    <name evidence="10" type="ORF">INT48_003951</name>
</gene>
<dbReference type="PANTHER" id="PTHR23503">
    <property type="entry name" value="SOLUTE CARRIER FAMILY 2"/>
    <property type="match status" value="1"/>
</dbReference>
<feature type="transmembrane region" description="Helical" evidence="8">
    <location>
        <begin position="729"/>
        <end position="750"/>
    </location>
</feature>
<proteinExistence type="inferred from homology"/>
<feature type="transmembrane region" description="Helical" evidence="8">
    <location>
        <begin position="597"/>
        <end position="619"/>
    </location>
</feature>
<comment type="subcellular location">
    <subcellularLocation>
        <location evidence="1">Membrane</location>
        <topology evidence="1">Multi-pass membrane protein</topology>
    </subcellularLocation>
</comment>
<reference evidence="10" key="1">
    <citation type="submission" date="2021-01" db="EMBL/GenBank/DDBJ databases">
        <title>Metabolic potential, ecology and presence of endohyphal bacteria is reflected in genomic diversity of Mucoromycotina.</title>
        <authorList>
            <person name="Muszewska A."/>
            <person name="Okrasinska A."/>
            <person name="Steczkiewicz K."/>
            <person name="Drgas O."/>
            <person name="Orlowska M."/>
            <person name="Perlinska-Lenart U."/>
            <person name="Aleksandrzak-Piekarczyk T."/>
            <person name="Szatraj K."/>
            <person name="Zielenkiewicz U."/>
            <person name="Pilsyk S."/>
            <person name="Malc E."/>
            <person name="Mieczkowski P."/>
            <person name="Kruszewska J.S."/>
            <person name="Biernat P."/>
            <person name="Pawlowska J."/>
        </authorList>
    </citation>
    <scope>NUCLEOTIDE SEQUENCE</scope>
    <source>
        <strain evidence="10">WA0000018081</strain>
    </source>
</reference>
<feature type="transmembrane region" description="Helical" evidence="8">
    <location>
        <begin position="694"/>
        <end position="717"/>
    </location>
</feature>
<dbReference type="PROSITE" id="PS00216">
    <property type="entry name" value="SUGAR_TRANSPORT_1"/>
    <property type="match status" value="1"/>
</dbReference>
<protein>
    <recommendedName>
        <fullName evidence="9">Major facilitator superfamily (MFS) profile domain-containing protein</fullName>
    </recommendedName>
</protein>
<dbReference type="PROSITE" id="PS50850">
    <property type="entry name" value="MFS"/>
    <property type="match status" value="1"/>
</dbReference>
<feature type="transmembrane region" description="Helical" evidence="8">
    <location>
        <begin position="481"/>
        <end position="503"/>
    </location>
</feature>
<evidence type="ECO:0000259" key="9">
    <source>
        <dbReference type="PROSITE" id="PS50850"/>
    </source>
</evidence>
<evidence type="ECO:0000256" key="6">
    <source>
        <dbReference type="ARBA" id="ARBA00023136"/>
    </source>
</evidence>
<dbReference type="PROSITE" id="PS00217">
    <property type="entry name" value="SUGAR_TRANSPORT_2"/>
    <property type="match status" value="1"/>
</dbReference>
<dbReference type="PRINTS" id="PR00171">
    <property type="entry name" value="SUGRTRNSPORT"/>
</dbReference>
<dbReference type="NCBIfam" id="TIGR00879">
    <property type="entry name" value="SP"/>
    <property type="match status" value="1"/>
</dbReference>
<dbReference type="Pfam" id="PF00083">
    <property type="entry name" value="Sugar_tr"/>
    <property type="match status" value="1"/>
</dbReference>
<feature type="transmembrane region" description="Helical" evidence="8">
    <location>
        <begin position="569"/>
        <end position="591"/>
    </location>
</feature>
<keyword evidence="6 8" id="KW-0472">Membrane</keyword>
<name>A0A8H7W284_9FUNG</name>
<evidence type="ECO:0000256" key="5">
    <source>
        <dbReference type="ARBA" id="ARBA00022989"/>
    </source>
</evidence>
<keyword evidence="5 8" id="KW-1133">Transmembrane helix</keyword>
<dbReference type="GO" id="GO:0015149">
    <property type="term" value="F:hexose transmembrane transporter activity"/>
    <property type="evidence" value="ECO:0007669"/>
    <property type="project" value="TreeGrafter"/>
</dbReference>
<feature type="region of interest" description="Disordered" evidence="7">
    <location>
        <begin position="65"/>
        <end position="97"/>
    </location>
</feature>
<dbReference type="SUPFAM" id="SSF103473">
    <property type="entry name" value="MFS general substrate transporter"/>
    <property type="match status" value="1"/>
</dbReference>
<comment type="similarity">
    <text evidence="2">Belongs to the major facilitator superfamily. Sugar transporter (TC 2.A.1.1) family.</text>
</comment>
<dbReference type="InterPro" id="IPR003663">
    <property type="entry name" value="Sugar/inositol_transpt"/>
</dbReference>
<feature type="compositionally biased region" description="Low complexity" evidence="7">
    <location>
        <begin position="184"/>
        <end position="197"/>
    </location>
</feature>
<evidence type="ECO:0000313" key="11">
    <source>
        <dbReference type="Proteomes" id="UP000613177"/>
    </source>
</evidence>
<keyword evidence="4 8" id="KW-0812">Transmembrane</keyword>
<evidence type="ECO:0000256" key="7">
    <source>
        <dbReference type="SAM" id="MobiDB-lite"/>
    </source>
</evidence>
<evidence type="ECO:0000256" key="4">
    <source>
        <dbReference type="ARBA" id="ARBA00022692"/>
    </source>
</evidence>
<dbReference type="InterPro" id="IPR045263">
    <property type="entry name" value="GLUT"/>
</dbReference>
<dbReference type="GO" id="GO:0016020">
    <property type="term" value="C:membrane"/>
    <property type="evidence" value="ECO:0007669"/>
    <property type="project" value="UniProtKB-SubCell"/>
</dbReference>
<dbReference type="Proteomes" id="UP000613177">
    <property type="component" value="Unassembled WGS sequence"/>
</dbReference>